<gene>
    <name evidence="1" type="ORF">K0T92_03210</name>
</gene>
<organism evidence="1 2">
    <name type="scientific">Paenibacillus oenotherae</name>
    <dbReference type="NCBI Taxonomy" id="1435645"/>
    <lineage>
        <taxon>Bacteria</taxon>
        <taxon>Bacillati</taxon>
        <taxon>Bacillota</taxon>
        <taxon>Bacilli</taxon>
        <taxon>Bacillales</taxon>
        <taxon>Paenibacillaceae</taxon>
        <taxon>Paenibacillus</taxon>
    </lineage>
</organism>
<sequence>MILDTKEISRRWVDDHLDLYNFAGQIGDREWQQQIVETMQGLNKYVNEEVRYTITQQLWQRFDSINNRMLNLFSQMKQSTNSEEESSIRELIWKLKLQRIDLARKIKAYCG</sequence>
<reference evidence="1 2" key="1">
    <citation type="submission" date="2021-07" db="EMBL/GenBank/DDBJ databases">
        <title>Paenibacillus radiodurans sp. nov., isolated from the southeastern edge of Tengger Desert.</title>
        <authorList>
            <person name="Zhang G."/>
        </authorList>
    </citation>
    <scope>NUCLEOTIDE SEQUENCE [LARGE SCALE GENOMIC DNA]</scope>
    <source>
        <strain evidence="1 2">DT7-4</strain>
    </source>
</reference>
<comment type="caution">
    <text evidence="1">The sequence shown here is derived from an EMBL/GenBank/DDBJ whole genome shotgun (WGS) entry which is preliminary data.</text>
</comment>
<dbReference type="RefSeq" id="WP_219870957.1">
    <property type="nucleotide sequence ID" value="NZ_JAHZIJ010000001.1"/>
</dbReference>
<accession>A0ABS7D1H0</accession>
<evidence type="ECO:0000313" key="1">
    <source>
        <dbReference type="EMBL" id="MBW7473752.1"/>
    </source>
</evidence>
<dbReference type="EMBL" id="JAHZIJ010000001">
    <property type="protein sequence ID" value="MBW7473752.1"/>
    <property type="molecule type" value="Genomic_DNA"/>
</dbReference>
<proteinExistence type="predicted"/>
<evidence type="ECO:0000313" key="2">
    <source>
        <dbReference type="Proteomes" id="UP000812277"/>
    </source>
</evidence>
<name>A0ABS7D1H0_9BACL</name>
<protein>
    <submittedName>
        <fullName evidence="1">Uncharacterized protein</fullName>
    </submittedName>
</protein>
<dbReference type="Proteomes" id="UP000812277">
    <property type="component" value="Unassembled WGS sequence"/>
</dbReference>
<keyword evidence="2" id="KW-1185">Reference proteome</keyword>